<evidence type="ECO:0000256" key="7">
    <source>
        <dbReference type="ARBA" id="ARBA00023237"/>
    </source>
</evidence>
<dbReference type="GO" id="GO:0015483">
    <property type="term" value="F:long-chain fatty acid transporting porin activity"/>
    <property type="evidence" value="ECO:0007669"/>
    <property type="project" value="TreeGrafter"/>
</dbReference>
<feature type="signal peptide" evidence="8">
    <location>
        <begin position="1"/>
        <end position="25"/>
    </location>
</feature>
<evidence type="ECO:0000313" key="10">
    <source>
        <dbReference type="Proteomes" id="UP000009881"/>
    </source>
</evidence>
<dbReference type="EMBL" id="ANHY01000007">
    <property type="protein sequence ID" value="EKV30762.1"/>
    <property type="molecule type" value="Genomic_DNA"/>
</dbReference>
<accession>K9GZP5</accession>
<dbReference type="SUPFAM" id="SSF56935">
    <property type="entry name" value="Porins"/>
    <property type="match status" value="1"/>
</dbReference>
<comment type="caution">
    <text evidence="9">The sequence shown here is derived from an EMBL/GenBank/DDBJ whole genome shotgun (WGS) entry which is preliminary data.</text>
</comment>
<evidence type="ECO:0000256" key="2">
    <source>
        <dbReference type="ARBA" id="ARBA00008163"/>
    </source>
</evidence>
<dbReference type="AlphaFoldDB" id="K9GZP5"/>
<gene>
    <name evidence="9" type="ORF">C882_4099</name>
</gene>
<evidence type="ECO:0000256" key="5">
    <source>
        <dbReference type="ARBA" id="ARBA00022729"/>
    </source>
</evidence>
<name>K9GZP5_9PROT</name>
<keyword evidence="5 8" id="KW-0732">Signal</keyword>
<evidence type="ECO:0000256" key="8">
    <source>
        <dbReference type="SAM" id="SignalP"/>
    </source>
</evidence>
<comment type="similarity">
    <text evidence="2">Belongs to the OmpP1/FadL family.</text>
</comment>
<evidence type="ECO:0000256" key="3">
    <source>
        <dbReference type="ARBA" id="ARBA00022452"/>
    </source>
</evidence>
<dbReference type="PANTHER" id="PTHR35093:SF3">
    <property type="entry name" value="LONG-CHAIN FATTY ACID TRANSPORT PROTEIN"/>
    <property type="match status" value="1"/>
</dbReference>
<dbReference type="RefSeq" id="WP_009540207.1">
    <property type="nucleotide sequence ID" value="NZ_ANHY01000007.1"/>
</dbReference>
<dbReference type="PANTHER" id="PTHR35093">
    <property type="entry name" value="OUTER MEMBRANE PROTEIN NMB0088-RELATED"/>
    <property type="match status" value="1"/>
</dbReference>
<dbReference type="GO" id="GO:0009279">
    <property type="term" value="C:cell outer membrane"/>
    <property type="evidence" value="ECO:0007669"/>
    <property type="project" value="UniProtKB-SubCell"/>
</dbReference>
<keyword evidence="6" id="KW-0472">Membrane</keyword>
<feature type="chain" id="PRO_5003929575" evidence="8">
    <location>
        <begin position="26"/>
        <end position="451"/>
    </location>
</feature>
<dbReference type="eggNOG" id="COG2067">
    <property type="taxonomic scope" value="Bacteria"/>
</dbReference>
<keyword evidence="4" id="KW-0812">Transmembrane</keyword>
<comment type="subcellular location">
    <subcellularLocation>
        <location evidence="1">Cell outer membrane</location>
        <topology evidence="1">Multi-pass membrane protein</topology>
    </subcellularLocation>
</comment>
<dbReference type="InterPro" id="IPR005017">
    <property type="entry name" value="OMPP1/FadL/TodX"/>
</dbReference>
<evidence type="ECO:0000256" key="1">
    <source>
        <dbReference type="ARBA" id="ARBA00004571"/>
    </source>
</evidence>
<dbReference type="Gene3D" id="2.40.160.60">
    <property type="entry name" value="Outer membrane protein transport protein (OMPP1/FadL/TodX)"/>
    <property type="match status" value="1"/>
</dbReference>
<keyword evidence="10" id="KW-1185">Reference proteome</keyword>
<dbReference type="Proteomes" id="UP000009881">
    <property type="component" value="Unassembled WGS sequence"/>
</dbReference>
<evidence type="ECO:0000256" key="4">
    <source>
        <dbReference type="ARBA" id="ARBA00022692"/>
    </source>
</evidence>
<dbReference type="STRING" id="1238182.C882_4099"/>
<evidence type="ECO:0000256" key="6">
    <source>
        <dbReference type="ARBA" id="ARBA00023136"/>
    </source>
</evidence>
<sequence length="451" mass="47953">MRKFVGGARLAPVVGLAAVTAVGLAAEAQASGFQLKEQSAEGLGNAFAGSTAKAQDLSTIFFNPAGMTALSGHQGQAVMSYIIPRAEFQADSATFAGTGTGLDGTALPGARSQDDAIDDAMIPAAYAMYDVSDDWKIGLAVNVPFGLVTDYSDNWVGRYHALKSDLRTIAIQPTVAYKVNDWLSVGGGPVVQHAEAELTKAVDFGTIGAGLGIPGLTPGLNDGKTKVTGEDFAVGYTLGIMLQPLETTRVGLSYRSGITHELDGDVEFTNVPGALAGAFPNSGGRAELNLPATASLGLYHEVNDQLALMGEVAWTEWSVFEELSVFRQGATTPLSRTVENWDDTWFFSAGATYEPTDKLKLQLGVAYDQSPVPDATRTPRVPDADRTWVALGAGYEFMPGWEANLAYTHIWVDEARIDLDNEGTNPPYEHNVSGKYESAIDIISAQVRVKF</sequence>
<protein>
    <submittedName>
        <fullName evidence="9">Long-chain fatty acid transport protein</fullName>
    </submittedName>
</protein>
<dbReference type="Pfam" id="PF03349">
    <property type="entry name" value="Toluene_X"/>
    <property type="match status" value="1"/>
</dbReference>
<dbReference type="PATRIC" id="fig|1238182.3.peg.1761"/>
<reference evidence="9 10" key="1">
    <citation type="journal article" date="2013" name="Genome Announc.">
        <title>Draft Genome Sequence of an Alphaproteobacterium, Caenispirillum salinarum AK4(T), Isolated from a Solar Saltern.</title>
        <authorList>
            <person name="Khatri I."/>
            <person name="Singh A."/>
            <person name="Korpole S."/>
            <person name="Pinnaka A.K."/>
            <person name="Subramanian S."/>
        </authorList>
    </citation>
    <scope>NUCLEOTIDE SEQUENCE [LARGE SCALE GENOMIC DNA]</scope>
    <source>
        <strain evidence="9 10">AK4</strain>
    </source>
</reference>
<dbReference type="OrthoDB" id="19849at2"/>
<keyword evidence="3" id="KW-1134">Transmembrane beta strand</keyword>
<proteinExistence type="inferred from homology"/>
<evidence type="ECO:0000313" key="9">
    <source>
        <dbReference type="EMBL" id="EKV30762.1"/>
    </source>
</evidence>
<organism evidence="9 10">
    <name type="scientific">Caenispirillum salinarum AK4</name>
    <dbReference type="NCBI Taxonomy" id="1238182"/>
    <lineage>
        <taxon>Bacteria</taxon>
        <taxon>Pseudomonadati</taxon>
        <taxon>Pseudomonadota</taxon>
        <taxon>Alphaproteobacteria</taxon>
        <taxon>Rhodospirillales</taxon>
        <taxon>Novispirillaceae</taxon>
        <taxon>Caenispirillum</taxon>
    </lineage>
</organism>
<keyword evidence="7" id="KW-0998">Cell outer membrane</keyword>